<dbReference type="Gene3D" id="3.20.20.80">
    <property type="entry name" value="Glycosidases"/>
    <property type="match status" value="1"/>
</dbReference>
<comment type="similarity">
    <text evidence="8">Belongs to the glycosyl hydrolase 18 family.</text>
</comment>
<protein>
    <submittedName>
        <fullName evidence="11">Glycoside hydrolase superfamily</fullName>
    </submittedName>
</protein>
<evidence type="ECO:0000256" key="9">
    <source>
        <dbReference type="SAM" id="MobiDB-lite"/>
    </source>
</evidence>
<reference evidence="11" key="1">
    <citation type="journal article" date="2022" name="G3 (Bethesda)">
        <title>High quality genome of the basidiomycete yeast Dioszegia hungarica PDD-24b-2 isolated from cloud water.</title>
        <authorList>
            <person name="Jarrige D."/>
            <person name="Haridas S."/>
            <person name="Bleykasten-Grosshans C."/>
            <person name="Joly M."/>
            <person name="Nadalig T."/>
            <person name="Sancelme M."/>
            <person name="Vuilleumier S."/>
            <person name="Grigoriev I.V."/>
            <person name="Amato P."/>
            <person name="Bringel F."/>
        </authorList>
    </citation>
    <scope>NUCLEOTIDE SEQUENCE</scope>
    <source>
        <strain evidence="11">PDD-24b-2</strain>
    </source>
</reference>
<dbReference type="GO" id="GO:0000272">
    <property type="term" value="P:polysaccharide catabolic process"/>
    <property type="evidence" value="ECO:0007669"/>
    <property type="project" value="UniProtKB-KW"/>
</dbReference>
<dbReference type="Pfam" id="PF00704">
    <property type="entry name" value="Glyco_hydro_18"/>
    <property type="match status" value="1"/>
</dbReference>
<dbReference type="Proteomes" id="UP001164286">
    <property type="component" value="Unassembled WGS sequence"/>
</dbReference>
<dbReference type="SUPFAM" id="SSF51445">
    <property type="entry name" value="(Trans)glycosidases"/>
    <property type="match status" value="1"/>
</dbReference>
<evidence type="ECO:0000256" key="1">
    <source>
        <dbReference type="ARBA" id="ARBA00000822"/>
    </source>
</evidence>
<comment type="catalytic activity">
    <reaction evidence="1">
        <text>Random endo-hydrolysis of N-acetyl-beta-D-glucosaminide (1-&gt;4)-beta-linkages in chitin and chitodextrins.</text>
        <dbReference type="EC" id="3.2.1.14"/>
    </reaction>
</comment>
<dbReference type="CDD" id="cd00598">
    <property type="entry name" value="GH18_chitinase-like"/>
    <property type="match status" value="1"/>
</dbReference>
<dbReference type="InterPro" id="IPR001223">
    <property type="entry name" value="Glyco_hydro18_cat"/>
</dbReference>
<gene>
    <name evidence="11" type="ORF">MKK02DRAFT_19792</name>
</gene>
<feature type="region of interest" description="Disordered" evidence="9">
    <location>
        <begin position="28"/>
        <end position="72"/>
    </location>
</feature>
<dbReference type="PROSITE" id="PS51910">
    <property type="entry name" value="GH18_2"/>
    <property type="match status" value="1"/>
</dbReference>
<keyword evidence="6" id="KW-0624">Polysaccharide degradation</keyword>
<evidence type="ECO:0000256" key="6">
    <source>
        <dbReference type="ARBA" id="ARBA00023326"/>
    </source>
</evidence>
<accession>A0AA38LRG6</accession>
<evidence type="ECO:0000256" key="7">
    <source>
        <dbReference type="RuleBase" id="RU000489"/>
    </source>
</evidence>
<dbReference type="EMBL" id="JAKWFO010000013">
    <property type="protein sequence ID" value="KAI9632985.1"/>
    <property type="molecule type" value="Genomic_DNA"/>
</dbReference>
<dbReference type="InterPro" id="IPR017853">
    <property type="entry name" value="GH"/>
</dbReference>
<evidence type="ECO:0000313" key="12">
    <source>
        <dbReference type="Proteomes" id="UP001164286"/>
    </source>
</evidence>
<keyword evidence="5 7" id="KW-0326">Glycosidase</keyword>
<keyword evidence="2 7" id="KW-0378">Hydrolase</keyword>
<evidence type="ECO:0000259" key="10">
    <source>
        <dbReference type="PROSITE" id="PS51910"/>
    </source>
</evidence>
<comment type="caution">
    <text evidence="11">The sequence shown here is derived from an EMBL/GenBank/DDBJ whole genome shotgun (WGS) entry which is preliminary data.</text>
</comment>
<proteinExistence type="inferred from homology"/>
<feature type="compositionally biased region" description="Polar residues" evidence="9">
    <location>
        <begin position="54"/>
        <end position="69"/>
    </location>
</feature>
<evidence type="ECO:0000256" key="5">
    <source>
        <dbReference type="ARBA" id="ARBA00023295"/>
    </source>
</evidence>
<dbReference type="GeneID" id="77725353"/>
<name>A0AA38LRG6_9TREE</name>
<dbReference type="InterPro" id="IPR001579">
    <property type="entry name" value="Glyco_hydro_18_chit_AS"/>
</dbReference>
<evidence type="ECO:0000256" key="3">
    <source>
        <dbReference type="ARBA" id="ARBA00023024"/>
    </source>
</evidence>
<evidence type="ECO:0000256" key="4">
    <source>
        <dbReference type="ARBA" id="ARBA00023277"/>
    </source>
</evidence>
<feature type="compositionally biased region" description="Low complexity" evidence="9">
    <location>
        <begin position="192"/>
        <end position="241"/>
    </location>
</feature>
<evidence type="ECO:0000256" key="2">
    <source>
        <dbReference type="ARBA" id="ARBA00022801"/>
    </source>
</evidence>
<keyword evidence="12" id="KW-1185">Reference proteome</keyword>
<dbReference type="GO" id="GO:0008843">
    <property type="term" value="F:endochitinase activity"/>
    <property type="evidence" value="ECO:0007669"/>
    <property type="project" value="UniProtKB-EC"/>
</dbReference>
<keyword evidence="3" id="KW-0146">Chitin degradation</keyword>
<feature type="region of interest" description="Disordered" evidence="9">
    <location>
        <begin position="133"/>
        <end position="246"/>
    </location>
</feature>
<dbReference type="AlphaFoldDB" id="A0AA38LRG6"/>
<keyword evidence="4" id="KW-0119">Carbohydrate metabolism</keyword>
<dbReference type="GO" id="GO:0006032">
    <property type="term" value="P:chitin catabolic process"/>
    <property type="evidence" value="ECO:0007669"/>
    <property type="project" value="UniProtKB-KW"/>
</dbReference>
<evidence type="ECO:0000256" key="8">
    <source>
        <dbReference type="RuleBase" id="RU004453"/>
    </source>
</evidence>
<sequence>MVKDAVEDVVSPALANALNLAAVGTTTVSDDKSVGTPSNGVFVVDPADIPSPDQRATSNSVSSATSQGDGSAAAPVVAATCNQGDWKCDGMTLKQCNWNNWLVVRQCTGDNIICSDQGSTVGCVWTWSVAQQATPSSSPSPASSNVQVAPVVQSPQSQAATTAQPTSVVQASPSPSPKASSAASPTVLQADSPASSASSAASASPRGSSSGSSSPTSTQLSSTTSTTSTTAKISASATPTTKGVVTATPSSIDRYSAPHYVIYSDYWLFSMPDVSTLKAFNRFVLAFWMSDQGPVDNAQMWVWMPQADRRRVLDAYHNAGIALMVSAFGSTDQPTTWGKDPLATAQQLAKFVVDYEFDGVDIDYEDMGAMNSDQAERWLIPFQKELRRLLPKPYLISHAPVAPWFTSSSAYRSGAYVAIHQSVGDGIDFYNMQFYNQGDGVYTDCNSLINSSGGYWPGTSVMEMNSYAKVPLNKIVIGKPLDAGKASNGYMSPQDLNVCVNQARGKGWNGGVMFWEWTTVSYSLRVKAPG</sequence>
<organism evidence="11 12">
    <name type="scientific">Dioszegia hungarica</name>
    <dbReference type="NCBI Taxonomy" id="4972"/>
    <lineage>
        <taxon>Eukaryota</taxon>
        <taxon>Fungi</taxon>
        <taxon>Dikarya</taxon>
        <taxon>Basidiomycota</taxon>
        <taxon>Agaricomycotina</taxon>
        <taxon>Tremellomycetes</taxon>
        <taxon>Tremellales</taxon>
        <taxon>Bulleribasidiaceae</taxon>
        <taxon>Dioszegia</taxon>
    </lineage>
</organism>
<dbReference type="RefSeq" id="XP_052942762.1">
    <property type="nucleotide sequence ID" value="XM_053086152.1"/>
</dbReference>
<feature type="compositionally biased region" description="Low complexity" evidence="9">
    <location>
        <begin position="133"/>
        <end position="185"/>
    </location>
</feature>
<dbReference type="PROSITE" id="PS01095">
    <property type="entry name" value="GH18_1"/>
    <property type="match status" value="1"/>
</dbReference>
<evidence type="ECO:0000313" key="11">
    <source>
        <dbReference type="EMBL" id="KAI9632985.1"/>
    </source>
</evidence>
<feature type="domain" description="GH18" evidence="10">
    <location>
        <begin position="258"/>
        <end position="530"/>
    </location>
</feature>